<protein>
    <submittedName>
        <fullName evidence="2">Uncharacterized protein</fullName>
    </submittedName>
</protein>
<organismHost>
    <name type="scientific">Homo sapiens</name>
    <name type="common">Human</name>
    <dbReference type="NCBI Taxonomy" id="9606"/>
</organismHost>
<feature type="region of interest" description="Disordered" evidence="1">
    <location>
        <begin position="1"/>
        <end position="33"/>
    </location>
</feature>
<evidence type="ECO:0000256" key="1">
    <source>
        <dbReference type="SAM" id="MobiDB-lite"/>
    </source>
</evidence>
<reference evidence="2" key="1">
    <citation type="submission" date="2018-08" db="EMBL/GenBank/DDBJ databases">
        <title>HSV2 whole genome sequences from clinical isolates.</title>
        <authorList>
            <person name="Roychoudhury P."/>
            <person name="Greninger A.L."/>
            <person name="Jerome K.R."/>
            <person name="Johnston C."/>
            <person name="Wald A."/>
            <person name="Xie H."/>
        </authorList>
    </citation>
    <scope>NUCLEOTIDE SEQUENCE</scope>
    <source>
        <strain evidence="2">2008-483</strain>
    </source>
</reference>
<sequence length="33" mass="3667">MRRPPPTQMGVPPAPRPRGPEWCPPPGRNSLAY</sequence>
<accession>A0A481TWP0</accession>
<organism evidence="2">
    <name type="scientific">Human herpesvirus 2</name>
    <name type="common">HHV-2</name>
    <name type="synonym">Human herpes simplex virus 2</name>
    <dbReference type="NCBI Taxonomy" id="10310"/>
    <lineage>
        <taxon>Viruses</taxon>
        <taxon>Duplodnaviria</taxon>
        <taxon>Heunggongvirae</taxon>
        <taxon>Peploviricota</taxon>
        <taxon>Herviviricetes</taxon>
        <taxon>Herpesvirales</taxon>
        <taxon>Orthoherpesviridae</taxon>
        <taxon>Alphaherpesvirinae</taxon>
        <taxon>Simplexvirus</taxon>
        <taxon>Simplexvirus humanalpha2</taxon>
    </lineage>
</organism>
<name>A0A481TWP0_HHV2</name>
<proteinExistence type="predicted"/>
<feature type="compositionally biased region" description="Pro residues" evidence="1">
    <location>
        <begin position="1"/>
        <end position="27"/>
    </location>
</feature>
<evidence type="ECO:0000313" key="2">
    <source>
        <dbReference type="EMBL" id="QBH85093.1"/>
    </source>
</evidence>
<dbReference type="EMBL" id="MH790660">
    <property type="protein sequence ID" value="QBH85093.1"/>
    <property type="molecule type" value="Genomic_DNA"/>
</dbReference>